<feature type="region of interest" description="Disordered" evidence="2">
    <location>
        <begin position="786"/>
        <end position="816"/>
    </location>
</feature>
<protein>
    <submittedName>
        <fullName evidence="3">Uncharacterized protein</fullName>
    </submittedName>
</protein>
<accession>A0A4U0TV25</accession>
<feature type="region of interest" description="Disordered" evidence="2">
    <location>
        <begin position="882"/>
        <end position="909"/>
    </location>
</feature>
<feature type="compositionally biased region" description="Basic residues" evidence="2">
    <location>
        <begin position="942"/>
        <end position="959"/>
    </location>
</feature>
<sequence length="1022" mass="113219">MADGYALLLGEVDRVVNSPYPTQLKSLGDIVSTRCSSPDIDRCLRVRLCTIERLGACLLEGLRHWPYVLEIITKLSHNLAFRGALLKLEPGLLPTLLGRATPGDGIHVKYAAAAVAVLAHPLPAHYALPATAQTLFLRLVQKAAHTPSAESLSPVFALLQGTSPLLVGLLSNETLSRLEEQLDTILRSNHSRTSHDAGDQLRTLHCLAIMHLIALPTDSERIYTNSMYETQDLLASTQMTSTAWTPAEMQKYFHGTKASKTIQLVVLQAMWACQAHSESFDDRLATLKLANFLMGAVPTDLKDAWCSGNHPIVQKLQQKALACQQSKALQLHAFALIRQLCKPVLLQCSVVEGIRHALASPQTFVEVSYSGLGEHWAHCLWEIIDGDTVGKLLQRILDMLSLASPAEIVEGEESMAIALQQLGKLSLENPEIADAARVCLATTSSFTQQLGRLLPFSGTQANRSGRSEPICESLQRAAYSKITHQLAKLLLMCAFNTQHLEVPLAASIFDTLLELHAETVRNTPACSHGRQLHQIPRADRILVEQESTPLPPDERDDWRVTLEAYLASEARSGRDVLCGIFTRACQDLERRCESIERPLLYEQAKRTHLQEQYDQLQEAYSELEVQIVDRRLHYGALETEKEAMLKSLEVAQDESTTLHQRLQGLELTYEAERRESEVNRAEEKQAKEKAGLQHATALSKMQEDMEELQERFESVQSSLQLRETQMAKLTDELHGSKVNRESLQAQVDRLSSALQDRSAEVRSLETASGETVVERARLEAALQSVQDELDQERRNHERNVQQVKEQSRQNAEAANASHNDAIDHMASQHGEEVAGLERQIAEGEQQVKRLQRKCRQKDDQIAEAAVMRSNLLAALGGGAQTLMQPSLPHRTRASSRTQATQPATTPMTPSFELEMSTQAFDGRASLTSDASSTHSRNGPTPKRAKPRKSIAVSPHHKPRMSMGIRTMRAAPSARTTEARRPLSALNANASPQKEGMKTPSKGALNIGEDEFDGSTIDEMNVM</sequence>
<comment type="caution">
    <text evidence="3">The sequence shown here is derived from an EMBL/GenBank/DDBJ whole genome shotgun (WGS) entry which is preliminary data.</text>
</comment>
<feature type="compositionally biased region" description="Polar residues" evidence="2">
    <location>
        <begin position="800"/>
        <end position="816"/>
    </location>
</feature>
<dbReference type="AlphaFoldDB" id="A0A4U0TV25"/>
<dbReference type="EMBL" id="NAJP01000144">
    <property type="protein sequence ID" value="TKA26067.1"/>
    <property type="molecule type" value="Genomic_DNA"/>
</dbReference>
<feature type="compositionally biased region" description="Low complexity" evidence="2">
    <location>
        <begin position="894"/>
        <end position="909"/>
    </location>
</feature>
<feature type="compositionally biased region" description="Basic and acidic residues" evidence="2">
    <location>
        <begin position="673"/>
        <end position="691"/>
    </location>
</feature>
<feature type="region of interest" description="Disordered" evidence="2">
    <location>
        <begin position="985"/>
        <end position="1022"/>
    </location>
</feature>
<evidence type="ECO:0000313" key="4">
    <source>
        <dbReference type="Proteomes" id="UP000310066"/>
    </source>
</evidence>
<proteinExistence type="predicted"/>
<evidence type="ECO:0000256" key="2">
    <source>
        <dbReference type="SAM" id="MobiDB-lite"/>
    </source>
</evidence>
<feature type="region of interest" description="Disordered" evidence="2">
    <location>
        <begin position="924"/>
        <end position="961"/>
    </location>
</feature>
<reference evidence="3 4" key="1">
    <citation type="submission" date="2017-03" db="EMBL/GenBank/DDBJ databases">
        <title>Genomes of endolithic fungi from Antarctica.</title>
        <authorList>
            <person name="Coleine C."/>
            <person name="Masonjones S."/>
            <person name="Stajich J.E."/>
        </authorList>
    </citation>
    <scope>NUCLEOTIDE SEQUENCE [LARGE SCALE GENOMIC DNA]</scope>
    <source>
        <strain evidence="3 4">CCFEE 5311</strain>
    </source>
</reference>
<feature type="coiled-coil region" evidence="1">
    <location>
        <begin position="606"/>
        <end position="654"/>
    </location>
</feature>
<dbReference type="PANTHER" id="PTHR23159">
    <property type="entry name" value="CENTROSOMAL PROTEIN 2"/>
    <property type="match status" value="1"/>
</dbReference>
<feature type="region of interest" description="Disordered" evidence="2">
    <location>
        <begin position="673"/>
        <end position="697"/>
    </location>
</feature>
<feature type="compositionally biased region" description="Polar residues" evidence="2">
    <location>
        <begin position="924"/>
        <end position="938"/>
    </location>
</feature>
<evidence type="ECO:0000313" key="3">
    <source>
        <dbReference type="EMBL" id="TKA26067.1"/>
    </source>
</evidence>
<name>A0A4U0TV25_9PEZI</name>
<gene>
    <name evidence="3" type="ORF">B0A54_17233</name>
</gene>
<dbReference type="Proteomes" id="UP000310066">
    <property type="component" value="Unassembled WGS sequence"/>
</dbReference>
<dbReference type="STRING" id="329885.A0A4U0TV25"/>
<dbReference type="PANTHER" id="PTHR23159:SF31">
    <property type="entry name" value="CENTROSOME-ASSOCIATED PROTEIN CEP250 ISOFORM X1"/>
    <property type="match status" value="1"/>
</dbReference>
<organism evidence="3 4">
    <name type="scientific">Friedmanniomyces endolithicus</name>
    <dbReference type="NCBI Taxonomy" id="329885"/>
    <lineage>
        <taxon>Eukaryota</taxon>
        <taxon>Fungi</taxon>
        <taxon>Dikarya</taxon>
        <taxon>Ascomycota</taxon>
        <taxon>Pezizomycotina</taxon>
        <taxon>Dothideomycetes</taxon>
        <taxon>Dothideomycetidae</taxon>
        <taxon>Mycosphaerellales</taxon>
        <taxon>Teratosphaeriaceae</taxon>
        <taxon>Friedmanniomyces</taxon>
    </lineage>
</organism>
<dbReference type="OrthoDB" id="5332870at2759"/>
<evidence type="ECO:0000256" key="1">
    <source>
        <dbReference type="SAM" id="Coils"/>
    </source>
</evidence>
<keyword evidence="1" id="KW-0175">Coiled coil</keyword>